<dbReference type="AlphaFoldDB" id="C3ZCM9"/>
<dbReference type="PANTHER" id="PTHR22803">
    <property type="entry name" value="MANNOSE, PHOSPHOLIPASE, LECTIN RECEPTOR RELATED"/>
    <property type="match status" value="1"/>
</dbReference>
<dbReference type="SUPFAM" id="SSF56436">
    <property type="entry name" value="C-type lectin-like"/>
    <property type="match status" value="1"/>
</dbReference>
<dbReference type="EMBL" id="GG666608">
    <property type="protein sequence ID" value="EEN49733.1"/>
    <property type="molecule type" value="Genomic_DNA"/>
</dbReference>
<keyword evidence="2" id="KW-1015">Disulfide bond</keyword>
<dbReference type="InterPro" id="IPR001304">
    <property type="entry name" value="C-type_lectin-like"/>
</dbReference>
<proteinExistence type="predicted"/>
<dbReference type="SMART" id="SM00034">
    <property type="entry name" value="CLECT"/>
    <property type="match status" value="1"/>
</dbReference>
<dbReference type="Pfam" id="PF00059">
    <property type="entry name" value="Lectin_C"/>
    <property type="match status" value="1"/>
</dbReference>
<dbReference type="InterPro" id="IPR016186">
    <property type="entry name" value="C-type_lectin-like/link_sf"/>
</dbReference>
<dbReference type="InterPro" id="IPR033989">
    <property type="entry name" value="CD209-like_CTLD"/>
</dbReference>
<feature type="domain" description="C-type lectin" evidence="3">
    <location>
        <begin position="8"/>
        <end position="121"/>
    </location>
</feature>
<protein>
    <recommendedName>
        <fullName evidence="3">C-type lectin domain-containing protein</fullName>
    </recommendedName>
</protein>
<dbReference type="InterPro" id="IPR050111">
    <property type="entry name" value="C-type_lectin/snaclec_domain"/>
</dbReference>
<feature type="non-terminal residue" evidence="4">
    <location>
        <position position="1"/>
    </location>
</feature>
<name>C3ZCM9_BRAFL</name>
<feature type="non-terminal residue" evidence="4">
    <location>
        <position position="122"/>
    </location>
</feature>
<organism>
    <name type="scientific">Branchiostoma floridae</name>
    <name type="common">Florida lancelet</name>
    <name type="synonym">Amphioxus</name>
    <dbReference type="NCBI Taxonomy" id="7739"/>
    <lineage>
        <taxon>Eukaryota</taxon>
        <taxon>Metazoa</taxon>
        <taxon>Chordata</taxon>
        <taxon>Cephalochordata</taxon>
        <taxon>Leptocardii</taxon>
        <taxon>Amphioxiformes</taxon>
        <taxon>Branchiostomatidae</taxon>
        <taxon>Branchiostoma</taxon>
    </lineage>
</organism>
<dbReference type="GO" id="GO:0030246">
    <property type="term" value="F:carbohydrate binding"/>
    <property type="evidence" value="ECO:0007669"/>
    <property type="project" value="UniProtKB-KW"/>
</dbReference>
<dbReference type="PROSITE" id="PS50041">
    <property type="entry name" value="C_TYPE_LECTIN_2"/>
    <property type="match status" value="1"/>
</dbReference>
<dbReference type="STRING" id="7739.C3ZCM9"/>
<dbReference type="InterPro" id="IPR018378">
    <property type="entry name" value="C-type_lectin_CS"/>
</dbReference>
<evidence type="ECO:0000259" key="3">
    <source>
        <dbReference type="PROSITE" id="PS50041"/>
    </source>
</evidence>
<evidence type="ECO:0000313" key="4">
    <source>
        <dbReference type="EMBL" id="EEN49733.1"/>
    </source>
</evidence>
<dbReference type="CDD" id="cd03590">
    <property type="entry name" value="CLECT_DC-SIGN_like"/>
    <property type="match status" value="1"/>
</dbReference>
<accession>C3ZCM9</accession>
<reference evidence="4" key="1">
    <citation type="journal article" date="2008" name="Nature">
        <title>The amphioxus genome and the evolution of the chordate karyotype.</title>
        <authorList>
            <consortium name="US DOE Joint Genome Institute (JGI-PGF)"/>
            <person name="Putnam N.H."/>
            <person name="Butts T."/>
            <person name="Ferrier D.E.K."/>
            <person name="Furlong R.F."/>
            <person name="Hellsten U."/>
            <person name="Kawashima T."/>
            <person name="Robinson-Rechavi M."/>
            <person name="Shoguchi E."/>
            <person name="Terry A."/>
            <person name="Yu J.-K."/>
            <person name="Benito-Gutierrez E.L."/>
            <person name="Dubchak I."/>
            <person name="Garcia-Fernandez J."/>
            <person name="Gibson-Brown J.J."/>
            <person name="Grigoriev I.V."/>
            <person name="Horton A.C."/>
            <person name="de Jong P.J."/>
            <person name="Jurka J."/>
            <person name="Kapitonov V.V."/>
            <person name="Kohara Y."/>
            <person name="Kuroki Y."/>
            <person name="Lindquist E."/>
            <person name="Lucas S."/>
            <person name="Osoegawa K."/>
            <person name="Pennacchio L.A."/>
            <person name="Salamov A.A."/>
            <person name="Satou Y."/>
            <person name="Sauka-Spengler T."/>
            <person name="Schmutz J."/>
            <person name="Shin-I T."/>
            <person name="Toyoda A."/>
            <person name="Bronner-Fraser M."/>
            <person name="Fujiyama A."/>
            <person name="Holland L.Z."/>
            <person name="Holland P.W.H."/>
            <person name="Satoh N."/>
            <person name="Rokhsar D.S."/>
        </authorList>
    </citation>
    <scope>NUCLEOTIDE SEQUENCE [LARGE SCALE GENOMIC DNA]</scope>
    <source>
        <strain evidence="4">S238N-H82</strain>
        <tissue evidence="4">Testes</tissue>
    </source>
</reference>
<keyword evidence="1" id="KW-0430">Lectin</keyword>
<dbReference type="PROSITE" id="PS00615">
    <property type="entry name" value="C_TYPE_LECTIN_1"/>
    <property type="match status" value="1"/>
</dbReference>
<dbReference type="Gene3D" id="3.10.100.10">
    <property type="entry name" value="Mannose-Binding Protein A, subunit A"/>
    <property type="match status" value="1"/>
</dbReference>
<dbReference type="InterPro" id="IPR016187">
    <property type="entry name" value="CTDL_fold"/>
</dbReference>
<gene>
    <name evidence="4" type="ORF">BRAFLDRAFT_187367</name>
</gene>
<evidence type="ECO:0000256" key="1">
    <source>
        <dbReference type="ARBA" id="ARBA00022734"/>
    </source>
</evidence>
<evidence type="ECO:0000256" key="2">
    <source>
        <dbReference type="ARBA" id="ARBA00023157"/>
    </source>
</evidence>
<dbReference type="eggNOG" id="KOG4297">
    <property type="taxonomic scope" value="Eukaryota"/>
</dbReference>
<dbReference type="InParanoid" id="C3ZCM9"/>
<sequence>CPDGWLGYQQSCYLIVDTPKTWQDARDECRLLQADLASLTTTDEQTWMATQISGTYWFGLSDIVTENGWQWADGTVYDPSVTNWGPNEPNNAQNEEDCAEIFSNGLWNDQSCSDTRGYICEK</sequence>